<accession>A0A9Q0LMU3</accession>
<feature type="compositionally biased region" description="Basic and acidic residues" evidence="4">
    <location>
        <begin position="434"/>
        <end position="467"/>
    </location>
</feature>
<dbReference type="EMBL" id="JAPDFW010000064">
    <property type="protein sequence ID" value="KAJ5075526.1"/>
    <property type="molecule type" value="Genomic_DNA"/>
</dbReference>
<dbReference type="Pfam" id="PF00617">
    <property type="entry name" value="RasGEF"/>
    <property type="match status" value="1"/>
</dbReference>
<evidence type="ECO:0000259" key="6">
    <source>
        <dbReference type="PROSITE" id="PS50212"/>
    </source>
</evidence>
<dbReference type="Pfam" id="PF00023">
    <property type="entry name" value="Ank"/>
    <property type="match status" value="1"/>
</dbReference>
<evidence type="ECO:0000256" key="3">
    <source>
        <dbReference type="PROSITE-ProRule" id="PRU00168"/>
    </source>
</evidence>
<dbReference type="Gene3D" id="1.20.870.10">
    <property type="entry name" value="Son of sevenless (SoS) protein Chain: S domain 1"/>
    <property type="match status" value="1"/>
</dbReference>
<reference evidence="7" key="1">
    <citation type="submission" date="2022-10" db="EMBL/GenBank/DDBJ databases">
        <title>Novel sulphate-reducing endosymbionts in the free-living metamonad Anaeramoeba.</title>
        <authorList>
            <person name="Jerlstrom-Hultqvist J."/>
            <person name="Cepicka I."/>
            <person name="Gallot-Lavallee L."/>
            <person name="Salas-Leiva D."/>
            <person name="Curtis B.A."/>
            <person name="Zahonova K."/>
            <person name="Pipaliya S."/>
            <person name="Dacks J."/>
            <person name="Roger A.J."/>
        </authorList>
    </citation>
    <scope>NUCLEOTIDE SEQUENCE</scope>
    <source>
        <strain evidence="7">BMAN</strain>
    </source>
</reference>
<sequence>MPLHYAVKKQNTDLCFLLLDRNANPYLKNFKGINPLKYASLKKQYSFLFVILDVALINACFYRNNTNIPQLINDGANVDGQNLLTFIQQNEIKIKKTNTSLTEKELKDISKYGFRYLINMYTNPLLATVSGQNFAAFDILISKFADIKQQDYFSGATVLHMAILRNDVKFTKILIEYNATISQMDSEGKTALQLAEEKGFTKCKNMIELFEEVNVQHFPRYKFPKISFGTFDKLLDRILTEPLLDYQFCIHFLYFFRNFMKRKLFLKKLITIFENPDEYISKFIYFEPELSNKGKFVRARITILIVTWIYELFSDFHENNLINKSNFPKFNFLVLNQYKFFNVEKFEEQMKKVEVFYIQNYASKKQDKMPLGDLNKIFYEEIKKIEEMESKKKRKGKSKNAEQTIKSSLSEQKDITSYSSFGDSKDENQEDENKDEKEEDNNKDNNEENKEDDNKDDNKDENKEDQNINKSINENINEKSNIPRSQPRGTRRGSPRGSPRGQPRGSPRGQRRGPPRGQRRGFPRGFPRGDPKEPPKQIIRGIPRGGLKNKINLFQNVSNESNKKESEKSGQTSGRRAPQKISRTISSLEQFFQVKPQETPPKEKSPTPLSKPSIRKTSSSKELLPPKLPPKTAPKLPIRSQTEPIELPPPPPPITEELPPLTSFPQLTSLPPIPPIDSEMIPTEIPPIPKPVQIERSKTENSLIQPPKSTSSFESKIIPKKTQSQTLSKENLNTLFQKKQKESETKEEFEPNQIFGILLDFLSRNTTAFPAEILPIKYAVSEQLEQFSQKIFTETRTQLVNKESPNWYDSWRLDDDVIKVIEKDIANNNEKLHFSFSKKEGALCVQHKDWHDIWVYDIFAKPEIYNIFQQEIPSSILRKKKTSKKHVDDVVLDNDSLELARQISLIEFAFFSKITPLEFRNWGIFVKEGFQKGKPKIKNVKNMAEYDQYLKNLINWVVYHIVKYPKMSKRSKTLFKLVDVAIHLRKMNNYASLVTVLEAFNQDPIARLRKTWNKLGKQQKKALQELKDELKELQLKSQYKNHYKALHPPCIPSLEHFFTDINSIESSYIDIDEKNRIQVEKFVSQFRLIEIISNFQRFPFNFNHVPEIQSAILNVPITSAQRLKEFSLLCEKEPKSKK</sequence>
<gene>
    <name evidence="7" type="ORF">M0811_07096</name>
</gene>
<feature type="region of interest" description="Disordered" evidence="4">
    <location>
        <begin position="389"/>
        <end position="663"/>
    </location>
</feature>
<proteinExistence type="predicted"/>
<dbReference type="InterPro" id="IPR000651">
    <property type="entry name" value="Ras-like_Gua-exchang_fac_N"/>
</dbReference>
<dbReference type="OrthoDB" id="28357at2759"/>
<dbReference type="SMART" id="SM00248">
    <property type="entry name" value="ANK"/>
    <property type="match status" value="4"/>
</dbReference>
<dbReference type="PROSITE" id="PS50212">
    <property type="entry name" value="RASGEF_NTER"/>
    <property type="match status" value="1"/>
</dbReference>
<organism evidence="7 8">
    <name type="scientific">Anaeramoeba ignava</name>
    <name type="common">Anaerobic marine amoeba</name>
    <dbReference type="NCBI Taxonomy" id="1746090"/>
    <lineage>
        <taxon>Eukaryota</taxon>
        <taxon>Metamonada</taxon>
        <taxon>Anaeramoebidae</taxon>
        <taxon>Anaeramoeba</taxon>
    </lineage>
</organism>
<feature type="repeat" description="ANK" evidence="2">
    <location>
        <begin position="154"/>
        <end position="186"/>
    </location>
</feature>
<dbReference type="SMART" id="SM00147">
    <property type="entry name" value="RasGEF"/>
    <property type="match status" value="1"/>
</dbReference>
<feature type="compositionally biased region" description="Polar residues" evidence="4">
    <location>
        <begin position="401"/>
        <end position="422"/>
    </location>
</feature>
<comment type="caution">
    <text evidence="7">The sequence shown here is derived from an EMBL/GenBank/DDBJ whole genome shotgun (WGS) entry which is preliminary data.</text>
</comment>
<feature type="repeat" description="ANK" evidence="2">
    <location>
        <begin position="1"/>
        <end position="30"/>
    </location>
</feature>
<protein>
    <submittedName>
        <fullName evidence="7">Guanine nucleotide exchange factor</fullName>
    </submittedName>
</protein>
<dbReference type="InterPro" id="IPR001895">
    <property type="entry name" value="RASGEF_cat_dom"/>
</dbReference>
<feature type="domain" description="N-terminal Ras-GEF" evidence="6">
    <location>
        <begin position="222"/>
        <end position="354"/>
    </location>
</feature>
<dbReference type="InterPro" id="IPR008937">
    <property type="entry name" value="Ras-like_GEF"/>
</dbReference>
<dbReference type="Gene3D" id="1.25.40.20">
    <property type="entry name" value="Ankyrin repeat-containing domain"/>
    <property type="match status" value="2"/>
</dbReference>
<dbReference type="Proteomes" id="UP001149090">
    <property type="component" value="Unassembled WGS sequence"/>
</dbReference>
<keyword evidence="8" id="KW-1185">Reference proteome</keyword>
<keyword evidence="2" id="KW-0040">ANK repeat</keyword>
<evidence type="ECO:0000313" key="8">
    <source>
        <dbReference type="Proteomes" id="UP001149090"/>
    </source>
</evidence>
<dbReference type="InterPro" id="IPR002110">
    <property type="entry name" value="Ankyrin_rpt"/>
</dbReference>
<dbReference type="Pfam" id="PF12796">
    <property type="entry name" value="Ank_2"/>
    <property type="match status" value="1"/>
</dbReference>
<feature type="domain" description="Ras-GEF" evidence="5">
    <location>
        <begin position="895"/>
        <end position="1135"/>
    </location>
</feature>
<dbReference type="Gene3D" id="1.10.840.10">
    <property type="entry name" value="Ras guanine-nucleotide exchange factors catalytic domain"/>
    <property type="match status" value="1"/>
</dbReference>
<feature type="compositionally biased region" description="Polar residues" evidence="4">
    <location>
        <begin position="581"/>
        <end position="590"/>
    </location>
</feature>
<feature type="compositionally biased region" description="Low complexity" evidence="4">
    <location>
        <begin position="495"/>
        <end position="508"/>
    </location>
</feature>
<dbReference type="InterPro" id="IPR036964">
    <property type="entry name" value="RASGEF_cat_dom_sf"/>
</dbReference>
<dbReference type="InterPro" id="IPR036770">
    <property type="entry name" value="Ankyrin_rpt-contain_sf"/>
</dbReference>
<dbReference type="SUPFAM" id="SSF48403">
    <property type="entry name" value="Ankyrin repeat"/>
    <property type="match status" value="1"/>
</dbReference>
<dbReference type="GO" id="GO:0005886">
    <property type="term" value="C:plasma membrane"/>
    <property type="evidence" value="ECO:0007669"/>
    <property type="project" value="TreeGrafter"/>
</dbReference>
<feature type="compositionally biased region" description="Low complexity" evidence="4">
    <location>
        <begin position="468"/>
        <end position="488"/>
    </location>
</feature>
<dbReference type="PROSITE" id="PS50009">
    <property type="entry name" value="RASGEF_CAT"/>
    <property type="match status" value="1"/>
</dbReference>
<dbReference type="GO" id="GO:0005085">
    <property type="term" value="F:guanyl-nucleotide exchange factor activity"/>
    <property type="evidence" value="ECO:0007669"/>
    <property type="project" value="UniProtKB-KW"/>
</dbReference>
<dbReference type="InterPro" id="IPR023578">
    <property type="entry name" value="Ras_GEF_dom_sf"/>
</dbReference>
<dbReference type="PROSITE" id="PS50297">
    <property type="entry name" value="ANK_REP_REGION"/>
    <property type="match status" value="1"/>
</dbReference>
<dbReference type="PROSITE" id="PS50088">
    <property type="entry name" value="ANK_REPEAT"/>
    <property type="match status" value="2"/>
</dbReference>
<name>A0A9Q0LMU3_ANAIG</name>
<evidence type="ECO:0000256" key="1">
    <source>
        <dbReference type="ARBA" id="ARBA00022658"/>
    </source>
</evidence>
<evidence type="ECO:0000259" key="5">
    <source>
        <dbReference type="PROSITE" id="PS50009"/>
    </source>
</evidence>
<keyword evidence="1 3" id="KW-0344">Guanine-nucleotide releasing factor</keyword>
<evidence type="ECO:0000313" key="7">
    <source>
        <dbReference type="EMBL" id="KAJ5075526.1"/>
    </source>
</evidence>
<dbReference type="PANTHER" id="PTHR23113">
    <property type="entry name" value="GUANINE NUCLEOTIDE EXCHANGE FACTOR"/>
    <property type="match status" value="1"/>
</dbReference>
<dbReference type="PANTHER" id="PTHR23113:SF99">
    <property type="entry name" value="RASGEF DOMAIN-CONTAINING PROTEIN"/>
    <property type="match status" value="1"/>
</dbReference>
<evidence type="ECO:0000256" key="4">
    <source>
        <dbReference type="SAM" id="MobiDB-lite"/>
    </source>
</evidence>
<dbReference type="SUPFAM" id="SSF48366">
    <property type="entry name" value="Ras GEF"/>
    <property type="match status" value="1"/>
</dbReference>
<feature type="compositionally biased region" description="Basic residues" evidence="4">
    <location>
        <begin position="509"/>
        <end position="522"/>
    </location>
</feature>
<dbReference type="GO" id="GO:0007265">
    <property type="term" value="P:Ras protein signal transduction"/>
    <property type="evidence" value="ECO:0007669"/>
    <property type="project" value="TreeGrafter"/>
</dbReference>
<feature type="compositionally biased region" description="Low complexity" evidence="4">
    <location>
        <begin position="633"/>
        <end position="645"/>
    </location>
</feature>
<evidence type="ECO:0000256" key="2">
    <source>
        <dbReference type="PROSITE-ProRule" id="PRU00023"/>
    </source>
</evidence>
<dbReference type="AlphaFoldDB" id="A0A9Q0LMU3"/>
<dbReference type="Pfam" id="PF00618">
    <property type="entry name" value="RasGEF_N"/>
    <property type="match status" value="1"/>
</dbReference>